<evidence type="ECO:0000313" key="1">
    <source>
        <dbReference type="EMBL" id="KWZ37225.1"/>
    </source>
</evidence>
<dbReference type="EMBL" id="LNJQ01000004">
    <property type="protein sequence ID" value="KWZ37225.1"/>
    <property type="molecule type" value="Genomic_DNA"/>
</dbReference>
<sequence length="92" mass="9712">MRSKRAAFVADTHASLVTPESSRHASIGATACAHACDRRGRKTPSRGAGHRVAFSYELHRIRIAAAAPAYPEIAALGGARHAPIAAHAFRSN</sequence>
<proteinExistence type="predicted"/>
<accession>A0ABR5T1X7</accession>
<name>A0ABR5T1X7_9BURK</name>
<gene>
    <name evidence="1" type="ORF">WS72_19645</name>
</gene>
<comment type="caution">
    <text evidence="1">The sequence shown here is derived from an EMBL/GenBank/DDBJ whole genome shotgun (WGS) entry which is preliminary data.</text>
</comment>
<protein>
    <submittedName>
        <fullName evidence="1">Uncharacterized protein</fullName>
    </submittedName>
</protein>
<evidence type="ECO:0000313" key="2">
    <source>
        <dbReference type="Proteomes" id="UP000070255"/>
    </source>
</evidence>
<organism evidence="1 2">
    <name type="scientific">Burkholderia savannae</name>
    <dbReference type="NCBI Taxonomy" id="1637837"/>
    <lineage>
        <taxon>Bacteria</taxon>
        <taxon>Pseudomonadati</taxon>
        <taxon>Pseudomonadota</taxon>
        <taxon>Betaproteobacteria</taxon>
        <taxon>Burkholderiales</taxon>
        <taxon>Burkholderiaceae</taxon>
        <taxon>Burkholderia</taxon>
        <taxon>pseudomallei group</taxon>
    </lineage>
</organism>
<dbReference type="Proteomes" id="UP000070255">
    <property type="component" value="Unassembled WGS sequence"/>
</dbReference>
<keyword evidence="2" id="KW-1185">Reference proteome</keyword>
<reference evidence="1 2" key="1">
    <citation type="submission" date="2015-11" db="EMBL/GenBank/DDBJ databases">
        <authorList>
            <person name="Sahl J."/>
            <person name="Wagner D."/>
            <person name="Keim P."/>
        </authorList>
    </citation>
    <scope>NUCLEOTIDE SEQUENCE [LARGE SCALE GENOMIC DNA]</scope>
    <source>
        <strain evidence="1 2">BDU18</strain>
    </source>
</reference>